<feature type="chain" id="PRO_5019162555" evidence="2">
    <location>
        <begin position="23"/>
        <end position="189"/>
    </location>
</feature>
<protein>
    <submittedName>
        <fullName evidence="3">Uncharacterized protein</fullName>
    </submittedName>
</protein>
<evidence type="ECO:0000313" key="3">
    <source>
        <dbReference type="EMBL" id="GCC36731.1"/>
    </source>
</evidence>
<dbReference type="STRING" id="137246.A0A401T264"/>
<reference evidence="3 4" key="1">
    <citation type="journal article" date="2018" name="Nat. Ecol. Evol.">
        <title>Shark genomes provide insights into elasmobranch evolution and the origin of vertebrates.</title>
        <authorList>
            <person name="Hara Y"/>
            <person name="Yamaguchi K"/>
            <person name="Onimaru K"/>
            <person name="Kadota M"/>
            <person name="Koyanagi M"/>
            <person name="Keeley SD"/>
            <person name="Tatsumi K"/>
            <person name="Tanaka K"/>
            <person name="Motone F"/>
            <person name="Kageyama Y"/>
            <person name="Nozu R"/>
            <person name="Adachi N"/>
            <person name="Nishimura O"/>
            <person name="Nakagawa R"/>
            <person name="Tanegashima C"/>
            <person name="Kiyatake I"/>
            <person name="Matsumoto R"/>
            <person name="Murakumo K"/>
            <person name="Nishida K"/>
            <person name="Terakita A"/>
            <person name="Kuratani S"/>
            <person name="Sato K"/>
            <person name="Hyodo S Kuraku.S."/>
        </authorList>
    </citation>
    <scope>NUCLEOTIDE SEQUENCE [LARGE SCALE GENOMIC DNA]</scope>
</reference>
<evidence type="ECO:0000256" key="2">
    <source>
        <dbReference type="SAM" id="SignalP"/>
    </source>
</evidence>
<dbReference type="OMA" id="WEQTIRF"/>
<sequence>MGRAVCWLLLLTQLMLAWGPQAQPLASPDSGPHLDSGWEQTIRFLYLYTEQSKSNAGSWHLVMNPDGTVGSSGERSAYISELSCTSRWSVLTYNEADCSFRERLVSGSYNLYWSEKYGAAVSLSNRRQRGYTRGRTFPPLSQFLPIRNTQPLPPVPADQSRDTSELDSPLSSVIQINSMDPLDFTYEAT</sequence>
<keyword evidence="2" id="KW-0732">Signal</keyword>
<feature type="signal peptide" evidence="2">
    <location>
        <begin position="1"/>
        <end position="22"/>
    </location>
</feature>
<dbReference type="AlphaFoldDB" id="A0A401T264"/>
<organism evidence="3 4">
    <name type="scientific">Chiloscyllium punctatum</name>
    <name type="common">Brownbanded bambooshark</name>
    <name type="synonym">Hemiscyllium punctatum</name>
    <dbReference type="NCBI Taxonomy" id="137246"/>
    <lineage>
        <taxon>Eukaryota</taxon>
        <taxon>Metazoa</taxon>
        <taxon>Chordata</taxon>
        <taxon>Craniata</taxon>
        <taxon>Vertebrata</taxon>
        <taxon>Chondrichthyes</taxon>
        <taxon>Elasmobranchii</taxon>
        <taxon>Galeomorphii</taxon>
        <taxon>Galeoidea</taxon>
        <taxon>Orectolobiformes</taxon>
        <taxon>Hemiscylliidae</taxon>
        <taxon>Chiloscyllium</taxon>
    </lineage>
</organism>
<dbReference type="Proteomes" id="UP000287033">
    <property type="component" value="Unassembled WGS sequence"/>
</dbReference>
<evidence type="ECO:0000256" key="1">
    <source>
        <dbReference type="SAM" id="MobiDB-lite"/>
    </source>
</evidence>
<evidence type="ECO:0000313" key="4">
    <source>
        <dbReference type="Proteomes" id="UP000287033"/>
    </source>
</evidence>
<accession>A0A401T264</accession>
<dbReference type="InterPro" id="IPR008996">
    <property type="entry name" value="IL1/FGF"/>
</dbReference>
<proteinExistence type="predicted"/>
<dbReference type="EMBL" id="BEZZ01000875">
    <property type="protein sequence ID" value="GCC36731.1"/>
    <property type="molecule type" value="Genomic_DNA"/>
</dbReference>
<gene>
    <name evidence="3" type="ORF">chiPu_0015229</name>
</gene>
<dbReference type="OrthoDB" id="9937370at2759"/>
<dbReference type="Gene3D" id="2.80.10.50">
    <property type="match status" value="1"/>
</dbReference>
<feature type="region of interest" description="Disordered" evidence="1">
    <location>
        <begin position="147"/>
        <end position="169"/>
    </location>
</feature>
<keyword evidence="4" id="KW-1185">Reference proteome</keyword>
<name>A0A401T264_CHIPU</name>
<dbReference type="SUPFAM" id="SSF50353">
    <property type="entry name" value="Cytokine"/>
    <property type="match status" value="1"/>
</dbReference>
<comment type="caution">
    <text evidence="3">The sequence shown here is derived from an EMBL/GenBank/DDBJ whole genome shotgun (WGS) entry which is preliminary data.</text>
</comment>